<feature type="compositionally biased region" description="Basic and acidic residues" evidence="2">
    <location>
        <begin position="274"/>
        <end position="290"/>
    </location>
</feature>
<feature type="region of interest" description="Disordered" evidence="2">
    <location>
        <begin position="274"/>
        <end position="337"/>
    </location>
</feature>
<evidence type="ECO:0000256" key="2">
    <source>
        <dbReference type="SAM" id="MobiDB-lite"/>
    </source>
</evidence>
<dbReference type="Proteomes" id="UP000664169">
    <property type="component" value="Unassembled WGS sequence"/>
</dbReference>
<comment type="similarity">
    <text evidence="1">Belongs to the DP1 family.</text>
</comment>
<organism evidence="3 4">
    <name type="scientific">Gomphillus americanus</name>
    <dbReference type="NCBI Taxonomy" id="1940652"/>
    <lineage>
        <taxon>Eukaryota</taxon>
        <taxon>Fungi</taxon>
        <taxon>Dikarya</taxon>
        <taxon>Ascomycota</taxon>
        <taxon>Pezizomycotina</taxon>
        <taxon>Lecanoromycetes</taxon>
        <taxon>OSLEUM clade</taxon>
        <taxon>Ostropomycetidae</taxon>
        <taxon>Ostropales</taxon>
        <taxon>Graphidaceae</taxon>
        <taxon>Gomphilloideae</taxon>
        <taxon>Gomphillus</taxon>
    </lineage>
</organism>
<feature type="transmembrane region" description="Helical" evidence="1">
    <location>
        <begin position="35"/>
        <end position="55"/>
    </location>
</feature>
<dbReference type="EMBL" id="CAJPDQ010000005">
    <property type="protein sequence ID" value="CAF9909968.1"/>
    <property type="molecule type" value="Genomic_DNA"/>
</dbReference>
<dbReference type="PANTHER" id="PTHR12300:SF177">
    <property type="entry name" value="PROTEIN YOP1"/>
    <property type="match status" value="1"/>
</dbReference>
<proteinExistence type="inferred from homology"/>
<protein>
    <recommendedName>
        <fullName evidence="1">Protein YOP1</fullName>
    </recommendedName>
</protein>
<keyword evidence="4" id="KW-1185">Reference proteome</keyword>
<accession>A0A8H3I9F4</accession>
<keyword evidence="1" id="KW-0812">Transmembrane</keyword>
<sequence>MIFDLFPNLLSSLISIVLPIHFTHKALRTSSPPYLAPWLMYWSILSLFLLCESYVPLLSWLPLYSTARLFFLTWLVLPQTQGATYLYQTYVGPFLIENETKIDNAISDAHRRAKAAGGDFFVKAVEWVQSTVFGREPVGQEQAPGENYAQSLIRRFSIPVPGFPAPTTSGNDLSGLLASFTSTLGLNAASSHTGTAREAQISTLTSESNLIPPSLKSVSDRVAFVKQQRERLRVLLGALDKEALNLDTQHELERRIGSGPGGLNKSRSEVNFEVVERPSSRDIQVDDSTGKNKPAKGSWLNGWWPATGERVIDGSVSAPDSTPKAEERRGFSSGVEL</sequence>
<comment type="subcellular location">
    <subcellularLocation>
        <location evidence="1">Membrane</location>
        <topology evidence="1">Multi-pass membrane protein</topology>
    </subcellularLocation>
</comment>
<evidence type="ECO:0000256" key="1">
    <source>
        <dbReference type="RuleBase" id="RU362006"/>
    </source>
</evidence>
<keyword evidence="1" id="KW-1133">Transmembrane helix</keyword>
<comment type="caution">
    <text evidence="1">Lacks conserved residue(s) required for the propagation of feature annotation.</text>
</comment>
<gene>
    <name evidence="3" type="ORF">GOMPHAMPRED_006916</name>
</gene>
<dbReference type="PANTHER" id="PTHR12300">
    <property type="entry name" value="HVA22-LIKE PROTEINS"/>
    <property type="match status" value="1"/>
</dbReference>
<dbReference type="AlphaFoldDB" id="A0A8H3I9F4"/>
<comment type="caution">
    <text evidence="3">The sequence shown here is derived from an EMBL/GenBank/DDBJ whole genome shotgun (WGS) entry which is preliminary data.</text>
</comment>
<dbReference type="InterPro" id="IPR004345">
    <property type="entry name" value="TB2_DP1_HVA22"/>
</dbReference>
<reference evidence="3" key="1">
    <citation type="submission" date="2021-03" db="EMBL/GenBank/DDBJ databases">
        <authorList>
            <person name="Tagirdzhanova G."/>
        </authorList>
    </citation>
    <scope>NUCLEOTIDE SEQUENCE</scope>
</reference>
<keyword evidence="1" id="KW-0472">Membrane</keyword>
<dbReference type="Pfam" id="PF03134">
    <property type="entry name" value="TB2_DP1_HVA22"/>
    <property type="match status" value="1"/>
</dbReference>
<dbReference type="OrthoDB" id="434647at2759"/>
<evidence type="ECO:0000313" key="4">
    <source>
        <dbReference type="Proteomes" id="UP000664169"/>
    </source>
</evidence>
<name>A0A8H3I9F4_9LECA</name>
<evidence type="ECO:0000313" key="3">
    <source>
        <dbReference type="EMBL" id="CAF9909968.1"/>
    </source>
</evidence>
<feature type="transmembrane region" description="Helical" evidence="1">
    <location>
        <begin position="6"/>
        <end position="23"/>
    </location>
</feature>
<dbReference type="GO" id="GO:0016020">
    <property type="term" value="C:membrane"/>
    <property type="evidence" value="ECO:0007669"/>
    <property type="project" value="UniProtKB-SubCell"/>
</dbReference>